<dbReference type="Proteomes" id="UP000540490">
    <property type="component" value="Unassembled WGS sequence"/>
</dbReference>
<dbReference type="GO" id="GO:0003676">
    <property type="term" value="F:nucleic acid binding"/>
    <property type="evidence" value="ECO:0007669"/>
    <property type="project" value="InterPro"/>
</dbReference>
<dbReference type="Pfam" id="PF01844">
    <property type="entry name" value="HNH"/>
    <property type="match status" value="1"/>
</dbReference>
<gene>
    <name evidence="3" type="ORF">HLH25_08100</name>
    <name evidence="2" type="ORF">HLH26_07190</name>
</gene>
<dbReference type="SMART" id="SM00507">
    <property type="entry name" value="HNHc"/>
    <property type="match status" value="1"/>
</dbReference>
<dbReference type="Proteomes" id="UP000561077">
    <property type="component" value="Unassembled WGS sequence"/>
</dbReference>
<dbReference type="EMBL" id="JABEQN010000007">
    <property type="protein sequence ID" value="MBB2193602.1"/>
    <property type="molecule type" value="Genomic_DNA"/>
</dbReference>
<name>A0A7W4IK21_9PROT</name>
<reference evidence="4 5" key="1">
    <citation type="submission" date="2020-04" db="EMBL/GenBank/DDBJ databases">
        <title>Description of novel Gluconacetobacter.</title>
        <authorList>
            <person name="Sombolestani A."/>
        </authorList>
    </citation>
    <scope>NUCLEOTIDE SEQUENCE [LARGE SCALE GENOMIC DNA]</scope>
    <source>
        <strain evidence="3 4">LMG 1728</strain>
        <strain evidence="2 5">LMG 1731</strain>
    </source>
</reference>
<keyword evidence="4" id="KW-1185">Reference proteome</keyword>
<keyword evidence="2" id="KW-0378">Hydrolase</keyword>
<organism evidence="2 5">
    <name type="scientific">Gluconacetobacter dulcium</name>
    <dbReference type="NCBI Taxonomy" id="2729096"/>
    <lineage>
        <taxon>Bacteria</taxon>
        <taxon>Pseudomonadati</taxon>
        <taxon>Pseudomonadota</taxon>
        <taxon>Alphaproteobacteria</taxon>
        <taxon>Acetobacterales</taxon>
        <taxon>Acetobacteraceae</taxon>
        <taxon>Gluconacetobacter</taxon>
    </lineage>
</organism>
<keyword evidence="2" id="KW-0540">Nuclease</keyword>
<dbReference type="InterPro" id="IPR002711">
    <property type="entry name" value="HNH"/>
</dbReference>
<evidence type="ECO:0000313" key="4">
    <source>
        <dbReference type="Proteomes" id="UP000540490"/>
    </source>
</evidence>
<sequence>MPSPRKQAPLRCLDSPVRTLDTSIAQVPKKTADPFYLSTAWRQLVTTLIRKRGRRCEQCGRENTRIFGDHVQELKDGGAPLAEANVRLLCGSCHTRKTARARAERVATRYAPSA</sequence>
<dbReference type="GO" id="GO:0008270">
    <property type="term" value="F:zinc ion binding"/>
    <property type="evidence" value="ECO:0007669"/>
    <property type="project" value="InterPro"/>
</dbReference>
<evidence type="ECO:0000313" key="5">
    <source>
        <dbReference type="Proteomes" id="UP000561077"/>
    </source>
</evidence>
<feature type="domain" description="HNH nuclease" evidence="1">
    <location>
        <begin position="44"/>
        <end position="95"/>
    </location>
</feature>
<accession>A0A7W4IK21</accession>
<protein>
    <submittedName>
        <fullName evidence="2">HNH endonuclease</fullName>
    </submittedName>
</protein>
<dbReference type="Gene3D" id="1.10.30.50">
    <property type="match status" value="1"/>
</dbReference>
<dbReference type="InterPro" id="IPR003615">
    <property type="entry name" value="HNH_nuc"/>
</dbReference>
<dbReference type="AlphaFoldDB" id="A0A7W4IK21"/>
<dbReference type="EMBL" id="JABEQO010000007">
    <property type="protein sequence ID" value="MBB2164328.1"/>
    <property type="molecule type" value="Genomic_DNA"/>
</dbReference>
<evidence type="ECO:0000313" key="3">
    <source>
        <dbReference type="EMBL" id="MBB2193602.1"/>
    </source>
</evidence>
<evidence type="ECO:0000313" key="2">
    <source>
        <dbReference type="EMBL" id="MBB2164328.1"/>
    </source>
</evidence>
<dbReference type="GO" id="GO:0004519">
    <property type="term" value="F:endonuclease activity"/>
    <property type="evidence" value="ECO:0007669"/>
    <property type="project" value="UniProtKB-KW"/>
</dbReference>
<keyword evidence="2" id="KW-0255">Endonuclease</keyword>
<comment type="caution">
    <text evidence="2">The sequence shown here is derived from an EMBL/GenBank/DDBJ whole genome shotgun (WGS) entry which is preliminary data.</text>
</comment>
<proteinExistence type="predicted"/>
<evidence type="ECO:0000259" key="1">
    <source>
        <dbReference type="SMART" id="SM00507"/>
    </source>
</evidence>
<dbReference type="CDD" id="cd00085">
    <property type="entry name" value="HNHc"/>
    <property type="match status" value="1"/>
</dbReference>